<evidence type="ECO:0000256" key="15">
    <source>
        <dbReference type="ARBA" id="ARBA00044262"/>
    </source>
</evidence>
<dbReference type="GO" id="GO:0005576">
    <property type="term" value="C:extracellular region"/>
    <property type="evidence" value="ECO:0007669"/>
    <property type="project" value="UniProtKB-SubCell"/>
</dbReference>
<evidence type="ECO:0000256" key="3">
    <source>
        <dbReference type="ARBA" id="ARBA00022525"/>
    </source>
</evidence>
<feature type="disulfide bond" evidence="17">
    <location>
        <begin position="453"/>
        <end position="465"/>
    </location>
</feature>
<dbReference type="GO" id="GO:0016158">
    <property type="term" value="F:inositol hexakisphosphate 3-phosphatase activity"/>
    <property type="evidence" value="ECO:0007669"/>
    <property type="project" value="UniProtKB-EC"/>
</dbReference>
<comment type="catalytic activity">
    <reaction evidence="9">
        <text>1D-myo-inositol 1,2,5,6-tetrakisphosphate + H2O = 1D-myo-inositol 1,2,6-trisphosphate + phosphate</text>
        <dbReference type="Rhea" id="RHEA:77119"/>
        <dbReference type="ChEBI" id="CHEBI:15377"/>
        <dbReference type="ChEBI" id="CHEBI:43474"/>
        <dbReference type="ChEBI" id="CHEBI:195535"/>
        <dbReference type="ChEBI" id="CHEBI:195537"/>
    </reaction>
    <physiologicalReaction direction="left-to-right" evidence="9">
        <dbReference type="Rhea" id="RHEA:77120"/>
    </physiologicalReaction>
</comment>
<dbReference type="Pfam" id="PF00328">
    <property type="entry name" value="His_Phos_2"/>
    <property type="match status" value="1"/>
</dbReference>
<accession>A0A8H6XCB4</accession>
<evidence type="ECO:0000256" key="10">
    <source>
        <dbReference type="ARBA" id="ARBA00043675"/>
    </source>
</evidence>
<evidence type="ECO:0000256" key="12">
    <source>
        <dbReference type="ARBA" id="ARBA00043748"/>
    </source>
</evidence>
<dbReference type="EMBL" id="JACAZI010000021">
    <property type="protein sequence ID" value="KAF7337972.1"/>
    <property type="molecule type" value="Genomic_DNA"/>
</dbReference>
<dbReference type="AlphaFoldDB" id="A0A8H6XCB4"/>
<keyword evidence="4" id="KW-0378">Hydrolase</keyword>
<evidence type="ECO:0000256" key="13">
    <source>
        <dbReference type="ARBA" id="ARBA00043788"/>
    </source>
</evidence>
<dbReference type="Proteomes" id="UP000620124">
    <property type="component" value="Unassembled WGS sequence"/>
</dbReference>
<evidence type="ECO:0000256" key="8">
    <source>
        <dbReference type="ARBA" id="ARBA00042300"/>
    </source>
</evidence>
<comment type="catalytic activity">
    <reaction evidence="10">
        <text>1D-myo-inositol 1,2-bisphosphate + H2O = 1D-myo-inositol 2-phosphate + phosphate</text>
        <dbReference type="Rhea" id="RHEA:77135"/>
        <dbReference type="ChEBI" id="CHEBI:15377"/>
        <dbReference type="ChEBI" id="CHEBI:43474"/>
        <dbReference type="ChEBI" id="CHEBI:84142"/>
        <dbReference type="ChEBI" id="CHEBI:195539"/>
    </reaction>
    <physiologicalReaction direction="left-to-right" evidence="10">
        <dbReference type="Rhea" id="RHEA:77136"/>
    </physiologicalReaction>
</comment>
<evidence type="ECO:0000256" key="2">
    <source>
        <dbReference type="ARBA" id="ARBA00011245"/>
    </source>
</evidence>
<keyword evidence="5 17" id="KW-1015">Disulfide bond</keyword>
<evidence type="ECO:0000256" key="16">
    <source>
        <dbReference type="PIRSR" id="PIRSR000894-1"/>
    </source>
</evidence>
<dbReference type="SUPFAM" id="SSF53254">
    <property type="entry name" value="Phosphoglycerate mutase-like"/>
    <property type="match status" value="1"/>
</dbReference>
<evidence type="ECO:0000256" key="5">
    <source>
        <dbReference type="ARBA" id="ARBA00023157"/>
    </source>
</evidence>
<name>A0A8H6XCB4_9AGAR</name>
<dbReference type="PANTHER" id="PTHR20963">
    <property type="entry name" value="MULTIPLE INOSITOL POLYPHOSPHATE PHOSPHATASE-RELATED"/>
    <property type="match status" value="1"/>
</dbReference>
<evidence type="ECO:0000256" key="1">
    <source>
        <dbReference type="ARBA" id="ARBA00004613"/>
    </source>
</evidence>
<comment type="caution">
    <text evidence="18">The sequence shown here is derived from an EMBL/GenBank/DDBJ whole genome shotgun (WGS) entry which is preliminary data.</text>
</comment>
<protein>
    <recommendedName>
        <fullName evidence="14">Phytase A</fullName>
    </recommendedName>
    <alternativeName>
        <fullName evidence="15">Histidine acid phosphatase phyA</fullName>
    </alternativeName>
    <alternativeName>
        <fullName evidence="8">Myo-inositol hexakisphosphate phosphohydrolase A</fullName>
    </alternativeName>
    <alternativeName>
        <fullName evidence="7">Myo-inositol-hexaphosphate 3-phosphohydrolase A</fullName>
    </alternativeName>
</protein>
<dbReference type="CDD" id="cd07061">
    <property type="entry name" value="HP_HAP_like"/>
    <property type="match status" value="1"/>
</dbReference>
<proteinExistence type="predicted"/>
<keyword evidence="3" id="KW-0964">Secreted</keyword>
<evidence type="ECO:0000313" key="18">
    <source>
        <dbReference type="EMBL" id="KAF7337972.1"/>
    </source>
</evidence>
<feature type="disulfide bond" evidence="17">
    <location>
        <begin position="67"/>
        <end position="432"/>
    </location>
</feature>
<organism evidence="18 19">
    <name type="scientific">Mycena venus</name>
    <dbReference type="NCBI Taxonomy" id="2733690"/>
    <lineage>
        <taxon>Eukaryota</taxon>
        <taxon>Fungi</taxon>
        <taxon>Dikarya</taxon>
        <taxon>Basidiomycota</taxon>
        <taxon>Agaricomycotina</taxon>
        <taxon>Agaricomycetes</taxon>
        <taxon>Agaricomycetidae</taxon>
        <taxon>Agaricales</taxon>
        <taxon>Marasmiineae</taxon>
        <taxon>Mycenaceae</taxon>
        <taxon>Mycena</taxon>
    </lineage>
</organism>
<evidence type="ECO:0000256" key="14">
    <source>
        <dbReference type="ARBA" id="ARBA00044106"/>
    </source>
</evidence>
<comment type="subunit">
    <text evidence="2">Monomer.</text>
</comment>
<comment type="subcellular location">
    <subcellularLocation>
        <location evidence="1">Secreted</location>
    </subcellularLocation>
</comment>
<dbReference type="PANTHER" id="PTHR20963:SF24">
    <property type="entry name" value="3-PHYTASE B"/>
    <property type="match status" value="1"/>
</dbReference>
<keyword evidence="19" id="KW-1185">Reference proteome</keyword>
<dbReference type="OrthoDB" id="6509975at2759"/>
<gene>
    <name evidence="18" type="ORF">MVEN_02020800</name>
</gene>
<dbReference type="PIRSF" id="PIRSF000894">
    <property type="entry name" value="Acid_phosphatase"/>
    <property type="match status" value="1"/>
</dbReference>
<dbReference type="InterPro" id="IPR016274">
    <property type="entry name" value="Histidine_acid_Pase_euk"/>
</dbReference>
<keyword evidence="6" id="KW-0325">Glycoprotein</keyword>
<dbReference type="InterPro" id="IPR000560">
    <property type="entry name" value="His_Pase_clade-2"/>
</dbReference>
<feature type="active site" description="Proton donor" evidence="16">
    <location>
        <position position="383"/>
    </location>
</feature>
<sequence length="490" mass="54131">MQRTTRIAFLFATVWLGLAWLLVARNWMQLKDPLILESHYDLDIRKSWGAYSPFYSVQEYIPPPDGCELTQVCETAGFCLVQLQRHGARFPTFGASINIVSALRKLQIVDRYAHPAMEFLSSFIYTLGTEDLVSFGAQQSYQAGATVFERYGNLVDADNLPFVRAPSGGRVVDSANNWTAGFSAASHHKYNPRLSVIFSKEVCMHSESAPPTHALTIYEDNDTLENNMCPNAGTSTAQTAEWLARYAPPITARLNSWAPGANLTDPETSALASLCAFHTVASASASASFAYAKLGTLSPFCALFTPSDFTSFDYYHDLDKYYYTGYGAPRGLGRVQGVGYVNELLARLTRSPVRDETQTNRTLDADLTTFPLNRTVYTDFSGDNTMVAIFGALGLFRQPRTLSTTQPDARRTWRTHEMVPFSGRMVVEKLACEDGGEYVRILVNDALQPLSFCASESDPFGAGSCTLSAFIKSQTYARSNGGGDWERCFS</sequence>
<feature type="disulfide bond" evidence="17">
    <location>
        <begin position="229"/>
        <end position="488"/>
    </location>
</feature>
<comment type="catalytic activity">
    <reaction evidence="13">
        <text>1D-myo-inositol hexakisphosphate + H2O = 1D-myo-inositol 1,2,4,5,6-pentakisphosphate + phosphate</text>
        <dbReference type="Rhea" id="RHEA:16989"/>
        <dbReference type="ChEBI" id="CHEBI:15377"/>
        <dbReference type="ChEBI" id="CHEBI:43474"/>
        <dbReference type="ChEBI" id="CHEBI:57798"/>
        <dbReference type="ChEBI" id="CHEBI:58130"/>
        <dbReference type="EC" id="3.1.3.8"/>
    </reaction>
    <physiologicalReaction direction="left-to-right" evidence="13">
        <dbReference type="Rhea" id="RHEA:16990"/>
    </physiologicalReaction>
</comment>
<evidence type="ECO:0000256" key="7">
    <source>
        <dbReference type="ARBA" id="ARBA00041857"/>
    </source>
</evidence>
<evidence type="ECO:0000256" key="6">
    <source>
        <dbReference type="ARBA" id="ARBA00023180"/>
    </source>
</evidence>
<dbReference type="InterPro" id="IPR029033">
    <property type="entry name" value="His_PPase_superfam"/>
</dbReference>
<evidence type="ECO:0000256" key="11">
    <source>
        <dbReference type="ARBA" id="ARBA00043721"/>
    </source>
</evidence>
<evidence type="ECO:0000256" key="4">
    <source>
        <dbReference type="ARBA" id="ARBA00022801"/>
    </source>
</evidence>
<comment type="catalytic activity">
    <reaction evidence="11">
        <text>1D-myo-inositol 1,2,6-trisphosphate + H2O = 1D-myo-inositol 1,2-bisphosphate + phosphate</text>
        <dbReference type="Rhea" id="RHEA:77131"/>
        <dbReference type="ChEBI" id="CHEBI:15377"/>
        <dbReference type="ChEBI" id="CHEBI:43474"/>
        <dbReference type="ChEBI" id="CHEBI:195537"/>
        <dbReference type="ChEBI" id="CHEBI:195539"/>
    </reaction>
    <physiologicalReaction direction="left-to-right" evidence="11">
        <dbReference type="Rhea" id="RHEA:77132"/>
    </physiologicalReaction>
</comment>
<feature type="disulfide bond" evidence="17">
    <location>
        <begin position="275"/>
        <end position="301"/>
    </location>
</feature>
<dbReference type="Gene3D" id="3.40.50.1240">
    <property type="entry name" value="Phosphoglycerate mutase-like"/>
    <property type="match status" value="1"/>
</dbReference>
<dbReference type="GO" id="GO:0003993">
    <property type="term" value="F:acid phosphatase activity"/>
    <property type="evidence" value="ECO:0007669"/>
    <property type="project" value="TreeGrafter"/>
</dbReference>
<reference evidence="18" key="1">
    <citation type="submission" date="2020-05" db="EMBL/GenBank/DDBJ databases">
        <title>Mycena genomes resolve the evolution of fungal bioluminescence.</title>
        <authorList>
            <person name="Tsai I.J."/>
        </authorList>
    </citation>
    <scope>NUCLEOTIDE SEQUENCE</scope>
    <source>
        <strain evidence="18">CCC161011</strain>
    </source>
</reference>
<comment type="catalytic activity">
    <reaction evidence="12">
        <text>1D-myo-inositol 1,2,4,5,6-pentakisphosphate + H2O = 1D-myo-inositol 1,2,5,6-tetrakisphosphate + phosphate</text>
        <dbReference type="Rhea" id="RHEA:77115"/>
        <dbReference type="ChEBI" id="CHEBI:15377"/>
        <dbReference type="ChEBI" id="CHEBI:43474"/>
        <dbReference type="ChEBI" id="CHEBI:57798"/>
        <dbReference type="ChEBI" id="CHEBI:195535"/>
    </reaction>
    <physiologicalReaction direction="left-to-right" evidence="12">
        <dbReference type="Rhea" id="RHEA:77116"/>
    </physiologicalReaction>
</comment>
<evidence type="ECO:0000256" key="9">
    <source>
        <dbReference type="ARBA" id="ARBA00043670"/>
    </source>
</evidence>
<evidence type="ECO:0000313" key="19">
    <source>
        <dbReference type="Proteomes" id="UP000620124"/>
    </source>
</evidence>
<evidence type="ECO:0000256" key="17">
    <source>
        <dbReference type="PIRSR" id="PIRSR000894-2"/>
    </source>
</evidence>
<feature type="active site" description="Nucleophile" evidence="16">
    <location>
        <position position="86"/>
    </location>
</feature>